<dbReference type="InterPro" id="IPR025789">
    <property type="entry name" value="DOT1_dom"/>
</dbReference>
<proteinExistence type="inferred from homology"/>
<keyword evidence="6 11" id="KW-0949">S-adenosyl-L-methionine</keyword>
<evidence type="ECO:0000313" key="14">
    <source>
        <dbReference type="Proteomes" id="UP001150238"/>
    </source>
</evidence>
<evidence type="ECO:0000256" key="9">
    <source>
        <dbReference type="ARBA" id="ARBA00029821"/>
    </source>
</evidence>
<dbReference type="GO" id="GO:0005634">
    <property type="term" value="C:nucleus"/>
    <property type="evidence" value="ECO:0007669"/>
    <property type="project" value="UniProtKB-SubCell"/>
</dbReference>
<dbReference type="InterPro" id="IPR029063">
    <property type="entry name" value="SAM-dependent_MTases_sf"/>
</dbReference>
<keyword evidence="5 11" id="KW-0808">Transferase</keyword>
<evidence type="ECO:0000256" key="11">
    <source>
        <dbReference type="RuleBase" id="RU271113"/>
    </source>
</evidence>
<evidence type="ECO:0000256" key="8">
    <source>
        <dbReference type="ARBA" id="ARBA00023242"/>
    </source>
</evidence>
<dbReference type="PANTHER" id="PTHR21451">
    <property type="entry name" value="HISTONE H3 METHYLTRANSFERASE"/>
    <property type="match status" value="1"/>
</dbReference>
<reference evidence="13" key="2">
    <citation type="journal article" date="2023" name="Proc. Natl. Acad. Sci. U.S.A.">
        <title>A global phylogenomic analysis of the shiitake genus Lentinula.</title>
        <authorList>
            <person name="Sierra-Patev S."/>
            <person name="Min B."/>
            <person name="Naranjo-Ortiz M."/>
            <person name="Looney B."/>
            <person name="Konkel Z."/>
            <person name="Slot J.C."/>
            <person name="Sakamoto Y."/>
            <person name="Steenwyk J.L."/>
            <person name="Rokas A."/>
            <person name="Carro J."/>
            <person name="Camarero S."/>
            <person name="Ferreira P."/>
            <person name="Molpeceres G."/>
            <person name="Ruiz-Duenas F.J."/>
            <person name="Serrano A."/>
            <person name="Henrissat B."/>
            <person name="Drula E."/>
            <person name="Hughes K.W."/>
            <person name="Mata J.L."/>
            <person name="Ishikawa N.K."/>
            <person name="Vargas-Isla R."/>
            <person name="Ushijima S."/>
            <person name="Smith C.A."/>
            <person name="Donoghue J."/>
            <person name="Ahrendt S."/>
            <person name="Andreopoulos W."/>
            <person name="He G."/>
            <person name="LaButti K."/>
            <person name="Lipzen A."/>
            <person name="Ng V."/>
            <person name="Riley R."/>
            <person name="Sandor L."/>
            <person name="Barry K."/>
            <person name="Martinez A.T."/>
            <person name="Xiao Y."/>
            <person name="Gibbons J.G."/>
            <person name="Terashima K."/>
            <person name="Grigoriev I.V."/>
            <person name="Hibbett D."/>
        </authorList>
    </citation>
    <scope>NUCLEOTIDE SEQUENCE</scope>
    <source>
        <strain evidence="13">Sp2 HRB7682 ss15</strain>
    </source>
</reference>
<dbReference type="EMBL" id="JANVFS010000021">
    <property type="protein sequence ID" value="KAJ4476046.1"/>
    <property type="molecule type" value="Genomic_DNA"/>
</dbReference>
<feature type="non-terminal residue" evidence="13">
    <location>
        <position position="1"/>
    </location>
</feature>
<evidence type="ECO:0000256" key="2">
    <source>
        <dbReference type="ARBA" id="ARBA00012190"/>
    </source>
</evidence>
<evidence type="ECO:0000256" key="6">
    <source>
        <dbReference type="ARBA" id="ARBA00022691"/>
    </source>
</evidence>
<comment type="similarity">
    <text evidence="11">Belongs to the class I-like SAM-binding methyltransferase superfamily. DOT1 family.</text>
</comment>
<keyword evidence="7 11" id="KW-0156">Chromatin regulator</keyword>
<comment type="catalytic activity">
    <reaction evidence="10 11">
        <text>L-lysyl(79)-[histone H3] + 3 S-adenosyl-L-methionine = N(6),N(6),N(6)-trimethyl-L-lysyl(79)-[histone H3] + 3 S-adenosyl-L-homocysteine + 3 H(+)</text>
        <dbReference type="Rhea" id="RHEA:60328"/>
        <dbReference type="Rhea" id="RHEA-COMP:15549"/>
        <dbReference type="Rhea" id="RHEA-COMP:15552"/>
        <dbReference type="ChEBI" id="CHEBI:15378"/>
        <dbReference type="ChEBI" id="CHEBI:29969"/>
        <dbReference type="ChEBI" id="CHEBI:57856"/>
        <dbReference type="ChEBI" id="CHEBI:59789"/>
        <dbReference type="ChEBI" id="CHEBI:61961"/>
        <dbReference type="EC" id="2.1.1.360"/>
    </reaction>
</comment>
<dbReference type="Proteomes" id="UP001150238">
    <property type="component" value="Unassembled WGS sequence"/>
</dbReference>
<comment type="activity regulation">
    <text evidence="11">Ubiquitination of histone H2B to form H2BK123ub1 is required for efficient DOT1 methyltransferase activity on histone H3.</text>
</comment>
<reference evidence="13" key="1">
    <citation type="submission" date="2022-08" db="EMBL/GenBank/DDBJ databases">
        <authorList>
            <consortium name="DOE Joint Genome Institute"/>
            <person name="Min B."/>
            <person name="Riley R."/>
            <person name="Sierra-Patev S."/>
            <person name="Naranjo-Ortiz M."/>
            <person name="Looney B."/>
            <person name="Konkel Z."/>
            <person name="Slot J.C."/>
            <person name="Sakamoto Y."/>
            <person name="Steenwyk J.L."/>
            <person name="Rokas A."/>
            <person name="Carro J."/>
            <person name="Camarero S."/>
            <person name="Ferreira P."/>
            <person name="Molpeceres G."/>
            <person name="Ruiz-Duenas F.J."/>
            <person name="Serrano A."/>
            <person name="Henrissat B."/>
            <person name="Drula E."/>
            <person name="Hughes K.W."/>
            <person name="Mata J.L."/>
            <person name="Ishikawa N.K."/>
            <person name="Vargas-Isla R."/>
            <person name="Ushijima S."/>
            <person name="Smith C.A."/>
            <person name="Ahrendt S."/>
            <person name="Andreopoulos W."/>
            <person name="He G."/>
            <person name="Labutti K."/>
            <person name="Lipzen A."/>
            <person name="Ng V."/>
            <person name="Sandor L."/>
            <person name="Barry K."/>
            <person name="Martinez A.T."/>
            <person name="Xiao Y."/>
            <person name="Gibbons J.G."/>
            <person name="Terashima K."/>
            <person name="Hibbett D.S."/>
            <person name="Grigoriev I.V."/>
        </authorList>
    </citation>
    <scope>NUCLEOTIDE SEQUENCE</scope>
    <source>
        <strain evidence="13">Sp2 HRB7682 ss15</strain>
    </source>
</reference>
<keyword evidence="4 11" id="KW-0489">Methyltransferase</keyword>
<dbReference type="PROSITE" id="PS51569">
    <property type="entry name" value="DOT1"/>
    <property type="match status" value="1"/>
</dbReference>
<gene>
    <name evidence="13" type="ORF">C8J55DRAFT_431845</name>
</gene>
<dbReference type="SUPFAM" id="SSF53335">
    <property type="entry name" value="S-adenosyl-L-methionine-dependent methyltransferases"/>
    <property type="match status" value="1"/>
</dbReference>
<protein>
    <recommendedName>
        <fullName evidence="3 11">Histone-lysine N-methyltransferase, H3 lysine-79 specific</fullName>
        <ecNumber evidence="2 11">2.1.1.360</ecNumber>
    </recommendedName>
    <alternativeName>
        <fullName evidence="9 11">Histone H3-K79 methyltransferase</fullName>
    </alternativeName>
</protein>
<dbReference type="GO" id="GO:0000077">
    <property type="term" value="P:DNA damage checkpoint signaling"/>
    <property type="evidence" value="ECO:0007669"/>
    <property type="project" value="TreeGrafter"/>
</dbReference>
<evidence type="ECO:0000256" key="5">
    <source>
        <dbReference type="ARBA" id="ARBA00022679"/>
    </source>
</evidence>
<dbReference type="GO" id="GO:0032259">
    <property type="term" value="P:methylation"/>
    <property type="evidence" value="ECO:0007669"/>
    <property type="project" value="UniProtKB-KW"/>
</dbReference>
<evidence type="ECO:0000256" key="10">
    <source>
        <dbReference type="ARBA" id="ARBA00047770"/>
    </source>
</evidence>
<dbReference type="Gene3D" id="3.40.50.150">
    <property type="entry name" value="Vaccinia Virus protein VP39"/>
    <property type="match status" value="1"/>
</dbReference>
<organism evidence="13 14">
    <name type="scientific">Lentinula lateritia</name>
    <dbReference type="NCBI Taxonomy" id="40482"/>
    <lineage>
        <taxon>Eukaryota</taxon>
        <taxon>Fungi</taxon>
        <taxon>Dikarya</taxon>
        <taxon>Basidiomycota</taxon>
        <taxon>Agaricomycotina</taxon>
        <taxon>Agaricomycetes</taxon>
        <taxon>Agaricomycetidae</taxon>
        <taxon>Agaricales</taxon>
        <taxon>Marasmiineae</taxon>
        <taxon>Omphalotaceae</taxon>
        <taxon>Lentinula</taxon>
    </lineage>
</organism>
<evidence type="ECO:0000313" key="13">
    <source>
        <dbReference type="EMBL" id="KAJ4476046.1"/>
    </source>
</evidence>
<evidence type="ECO:0000256" key="4">
    <source>
        <dbReference type="ARBA" id="ARBA00022603"/>
    </source>
</evidence>
<evidence type="ECO:0000256" key="1">
    <source>
        <dbReference type="ARBA" id="ARBA00004123"/>
    </source>
</evidence>
<dbReference type="GO" id="GO:0006281">
    <property type="term" value="P:DNA repair"/>
    <property type="evidence" value="ECO:0007669"/>
    <property type="project" value="TreeGrafter"/>
</dbReference>
<dbReference type="Pfam" id="PF08123">
    <property type="entry name" value="DOT1"/>
    <property type="match status" value="1"/>
</dbReference>
<accession>A0A9W9A764</accession>
<dbReference type="CDD" id="cd02440">
    <property type="entry name" value="AdoMet_MTases"/>
    <property type="match status" value="1"/>
</dbReference>
<comment type="caution">
    <text evidence="13">The sequence shown here is derived from an EMBL/GenBank/DDBJ whole genome shotgun (WGS) entry which is preliminary data.</text>
</comment>
<feature type="domain" description="DOT1" evidence="12">
    <location>
        <begin position="1"/>
        <end position="214"/>
    </location>
</feature>
<evidence type="ECO:0000256" key="3">
    <source>
        <dbReference type="ARBA" id="ARBA00020987"/>
    </source>
</evidence>
<evidence type="ECO:0000256" key="7">
    <source>
        <dbReference type="ARBA" id="ARBA00022853"/>
    </source>
</evidence>
<comment type="miscellaneous">
    <text evidence="11">In contrast to other lysine histone methyltransferases, it does not contain a SET domain, suggesting the existence of another mechanism for methylation of lysine residues of histones.</text>
</comment>
<comment type="function">
    <text evidence="11">Histone methyltransferase that specifically trimethylates histone H3 to form H3K79me3. This methylation is required for telomere silencing and for the pachytene checkpoint during the meiotic cell cycle by allowing the recruitment of RAD9 to double strand breaks. Nucleosomes are preferred as substrate compared to free histone.</text>
</comment>
<name>A0A9W9A764_9AGAR</name>
<comment type="subcellular location">
    <subcellularLocation>
        <location evidence="1 11">Nucleus</location>
    </subcellularLocation>
</comment>
<sequence>FRLLQEIYGRCLKPNHTLLKSGRDNTVYGELMPIFLERLFNEANLVEDSVFLDLGSGAGNTVAQAALTHRCRSFGIEIRRDVAAIAETMVRTAIVRSEIWGIPIGKMEVVCGDMLQSAEVIEWINTADLVLVNNRIFPSSLNEKNKNLIKTMKLGAVLISLVSFQLCGVNRSGAARKGTDDVGAMFEVRQSHYSSDDISWSSKGGNYYVHTKIR</sequence>
<keyword evidence="8 11" id="KW-0539">Nucleus</keyword>
<dbReference type="AlphaFoldDB" id="A0A9W9A764"/>
<dbReference type="GO" id="GO:0140956">
    <property type="term" value="F:histone H3K79 trimethyltransferase activity"/>
    <property type="evidence" value="ECO:0007669"/>
    <property type="project" value="UniProtKB-EC"/>
</dbReference>
<dbReference type="EC" id="2.1.1.360" evidence="2 11"/>
<dbReference type="PANTHER" id="PTHR21451:SF0">
    <property type="entry name" value="HISTONE-LYSINE N-METHYLTRANSFERASE, H3 LYSINE-79 SPECIFIC"/>
    <property type="match status" value="1"/>
</dbReference>
<dbReference type="InterPro" id="IPR030445">
    <property type="entry name" value="H3-K79_meTrfase"/>
</dbReference>
<evidence type="ECO:0000259" key="12">
    <source>
        <dbReference type="PROSITE" id="PS51569"/>
    </source>
</evidence>